<protein>
    <submittedName>
        <fullName evidence="3">Polyketide cyclase</fullName>
    </submittedName>
</protein>
<evidence type="ECO:0000313" key="3">
    <source>
        <dbReference type="EMBL" id="OSC40335.1"/>
    </source>
</evidence>
<dbReference type="InterPro" id="IPR023393">
    <property type="entry name" value="START-like_dom_sf"/>
</dbReference>
<name>A0A1X2LTX9_9MYCO</name>
<sequence>MPITRIDKSLDAHTMTVVADYDAPVERVWQLYADPRQLERFWGPPTWPATVVDHDLRPGGRVSYFMSGPDGQKSAGYWDVLEVDAPSRFVVDDGFADESGQPNPNMPTTRMELSLVTRADGGTTMTVVSTFASTDAMNQMLEMGMEDGMREAMGQIDDVLAGIT</sequence>
<evidence type="ECO:0000259" key="2">
    <source>
        <dbReference type="Pfam" id="PF08327"/>
    </source>
</evidence>
<gene>
    <name evidence="3" type="ORF">B8W66_13610</name>
</gene>
<accession>A0A1X2LTX9</accession>
<dbReference type="OrthoDB" id="3365660at2"/>
<dbReference type="Pfam" id="PF08327">
    <property type="entry name" value="AHSA1"/>
    <property type="match status" value="1"/>
</dbReference>
<dbReference type="EMBL" id="NCXP01000015">
    <property type="protein sequence ID" value="OSC40335.1"/>
    <property type="molecule type" value="Genomic_DNA"/>
</dbReference>
<evidence type="ECO:0000313" key="4">
    <source>
        <dbReference type="Proteomes" id="UP000193247"/>
    </source>
</evidence>
<dbReference type="STRING" id="1430326.B8W66_13610"/>
<dbReference type="CDD" id="cd07814">
    <property type="entry name" value="SRPBCC_CalC_Aha1-like"/>
    <property type="match status" value="1"/>
</dbReference>
<dbReference type="RefSeq" id="WP_085325532.1">
    <property type="nucleotide sequence ID" value="NZ_NCXP01000015.1"/>
</dbReference>
<proteinExistence type="inferred from homology"/>
<feature type="domain" description="Activator of Hsp90 ATPase homologue 1/2-like C-terminal" evidence="2">
    <location>
        <begin position="22"/>
        <end position="160"/>
    </location>
</feature>
<comment type="caution">
    <text evidence="3">The sequence shown here is derived from an EMBL/GenBank/DDBJ whole genome shotgun (WGS) entry which is preliminary data.</text>
</comment>
<dbReference type="InterPro" id="IPR013538">
    <property type="entry name" value="ASHA1/2-like_C"/>
</dbReference>
<evidence type="ECO:0000256" key="1">
    <source>
        <dbReference type="ARBA" id="ARBA00006817"/>
    </source>
</evidence>
<dbReference type="Gene3D" id="3.30.530.20">
    <property type="match status" value="1"/>
</dbReference>
<reference evidence="3 4" key="1">
    <citation type="submission" date="2017-04" db="EMBL/GenBank/DDBJ databases">
        <title>The new phylogeny of genus Mycobacterium.</title>
        <authorList>
            <person name="Tortoli E."/>
            <person name="Trovato A."/>
            <person name="Cirillo D.M."/>
        </authorList>
    </citation>
    <scope>NUCLEOTIDE SEQUENCE [LARGE SCALE GENOMIC DNA]</scope>
    <source>
        <strain evidence="3 4">TBL 1200985</strain>
    </source>
</reference>
<organism evidence="3 4">
    <name type="scientific">Mycobacterium decipiens</name>
    <dbReference type="NCBI Taxonomy" id="1430326"/>
    <lineage>
        <taxon>Bacteria</taxon>
        <taxon>Bacillati</taxon>
        <taxon>Actinomycetota</taxon>
        <taxon>Actinomycetes</taxon>
        <taxon>Mycobacteriales</taxon>
        <taxon>Mycobacteriaceae</taxon>
        <taxon>Mycobacterium</taxon>
    </lineage>
</organism>
<comment type="similarity">
    <text evidence="1">Belongs to the AHA1 family.</text>
</comment>
<dbReference type="AlphaFoldDB" id="A0A1X2LTX9"/>
<dbReference type="Proteomes" id="UP000193247">
    <property type="component" value="Unassembled WGS sequence"/>
</dbReference>
<keyword evidence="4" id="KW-1185">Reference proteome</keyword>
<dbReference type="SUPFAM" id="SSF55961">
    <property type="entry name" value="Bet v1-like"/>
    <property type="match status" value="1"/>
</dbReference>